<evidence type="ECO:0000313" key="1">
    <source>
        <dbReference type="EMBL" id="GBM31033.1"/>
    </source>
</evidence>
<evidence type="ECO:0000313" key="2">
    <source>
        <dbReference type="Proteomes" id="UP000499080"/>
    </source>
</evidence>
<dbReference type="EMBL" id="BGPR01000673">
    <property type="protein sequence ID" value="GBM31033.1"/>
    <property type="molecule type" value="Genomic_DNA"/>
</dbReference>
<organism evidence="1 2">
    <name type="scientific">Araneus ventricosus</name>
    <name type="common">Orbweaver spider</name>
    <name type="synonym">Epeira ventricosa</name>
    <dbReference type="NCBI Taxonomy" id="182803"/>
    <lineage>
        <taxon>Eukaryota</taxon>
        <taxon>Metazoa</taxon>
        <taxon>Ecdysozoa</taxon>
        <taxon>Arthropoda</taxon>
        <taxon>Chelicerata</taxon>
        <taxon>Arachnida</taxon>
        <taxon>Araneae</taxon>
        <taxon>Araneomorphae</taxon>
        <taxon>Entelegynae</taxon>
        <taxon>Araneoidea</taxon>
        <taxon>Araneidae</taxon>
        <taxon>Araneus</taxon>
    </lineage>
</organism>
<dbReference type="Proteomes" id="UP000499080">
    <property type="component" value="Unassembled WGS sequence"/>
</dbReference>
<dbReference type="AlphaFoldDB" id="A0A4Y2EP13"/>
<name>A0A4Y2EP13_ARAVE</name>
<proteinExistence type="predicted"/>
<reference evidence="1 2" key="1">
    <citation type="journal article" date="2019" name="Sci. Rep.">
        <title>Orb-weaving spider Araneus ventricosus genome elucidates the spidroin gene catalogue.</title>
        <authorList>
            <person name="Kono N."/>
            <person name="Nakamura H."/>
            <person name="Ohtoshi R."/>
            <person name="Moran D.A.P."/>
            <person name="Shinohara A."/>
            <person name="Yoshida Y."/>
            <person name="Fujiwara M."/>
            <person name="Mori M."/>
            <person name="Tomita M."/>
            <person name="Arakawa K."/>
        </authorList>
    </citation>
    <scope>NUCLEOTIDE SEQUENCE [LARGE SCALE GENOMIC DNA]</scope>
</reference>
<comment type="caution">
    <text evidence="1">The sequence shown here is derived from an EMBL/GenBank/DDBJ whole genome shotgun (WGS) entry which is preliminary data.</text>
</comment>
<accession>A0A4Y2EP13</accession>
<keyword evidence="2" id="KW-1185">Reference proteome</keyword>
<sequence>MDMGQDRQIGMGATFCLMPLRQPDRLDGYGTGPRHRTPPYACCHYGNRTGWMDMGHRPTDRTPPHVPVPDAMTASVPVEWTWDKTDRQTLTYFVQI</sequence>
<protein>
    <submittedName>
        <fullName evidence="1">Uncharacterized protein</fullName>
    </submittedName>
</protein>
<gene>
    <name evidence="1" type="ORF">AVEN_108935_1</name>
</gene>